<dbReference type="GO" id="GO:0008942">
    <property type="term" value="F:nitrite reductase [NAD(P)H] activity"/>
    <property type="evidence" value="ECO:0007669"/>
    <property type="project" value="UniProtKB-EC"/>
</dbReference>
<dbReference type="Pfam" id="PF03460">
    <property type="entry name" value="NIR_SIR_ferr"/>
    <property type="match status" value="1"/>
</dbReference>
<evidence type="ECO:0000256" key="17">
    <source>
        <dbReference type="ARBA" id="ARBA00034078"/>
    </source>
</evidence>
<comment type="cofactor">
    <cofactor evidence="17">
        <name>[2Fe-2S] cluster</name>
        <dbReference type="ChEBI" id="CHEBI:190135"/>
    </cofactor>
</comment>
<evidence type="ECO:0000256" key="9">
    <source>
        <dbReference type="ARBA" id="ARBA00022714"/>
    </source>
</evidence>
<keyword evidence="8" id="KW-0285">Flavoprotein</keyword>
<dbReference type="Gene3D" id="3.30.413.10">
    <property type="entry name" value="Sulfite Reductase Hemoprotein, domain 1"/>
    <property type="match status" value="1"/>
</dbReference>
<dbReference type="InterPro" id="IPR036922">
    <property type="entry name" value="Rieske_2Fe-2S_sf"/>
</dbReference>
<feature type="domain" description="Rieske" evidence="25">
    <location>
        <begin position="910"/>
        <end position="1033"/>
    </location>
</feature>
<feature type="compositionally biased region" description="Basic and acidic residues" evidence="22">
    <location>
        <begin position="1255"/>
        <end position="1264"/>
    </location>
</feature>
<evidence type="ECO:0000256" key="18">
    <source>
        <dbReference type="ARBA" id="ARBA00050114"/>
    </source>
</evidence>
<dbReference type="GO" id="GO:0015980">
    <property type="term" value="P:energy derivation by oxidation of organic compounds"/>
    <property type="evidence" value="ECO:0007669"/>
    <property type="project" value="UniProtKB-ARBA"/>
</dbReference>
<dbReference type="InterPro" id="IPR052034">
    <property type="entry name" value="NasD-like"/>
</dbReference>
<dbReference type="SUPFAM" id="SSF51905">
    <property type="entry name" value="FAD/NAD(P)-binding domain"/>
    <property type="match status" value="2"/>
</dbReference>
<comment type="cofactor">
    <cofactor evidence="1">
        <name>siroheme</name>
        <dbReference type="ChEBI" id="CHEBI:60052"/>
    </cofactor>
</comment>
<dbReference type="PRINTS" id="PR00368">
    <property type="entry name" value="FADPNR"/>
</dbReference>
<feature type="region of interest" description="Disordered" evidence="22">
    <location>
        <begin position="1174"/>
        <end position="1271"/>
    </location>
</feature>
<evidence type="ECO:0000256" key="6">
    <source>
        <dbReference type="ARBA" id="ARBA00022485"/>
    </source>
</evidence>
<evidence type="ECO:0000256" key="20">
    <source>
        <dbReference type="ARBA" id="ARBA00066907"/>
    </source>
</evidence>
<evidence type="ECO:0000256" key="15">
    <source>
        <dbReference type="ARBA" id="ARBA00023063"/>
    </source>
</evidence>
<gene>
    <name evidence="26" type="primary">nit-6</name>
    <name evidence="26" type="ORF">CTA1_715</name>
</gene>
<comment type="catalytic activity">
    <reaction evidence="18">
        <text>NH4(+) + 3 NAD(+) + 2 H2O = nitrite + 3 NADH + 5 H(+)</text>
        <dbReference type="Rhea" id="RHEA:24628"/>
        <dbReference type="ChEBI" id="CHEBI:15377"/>
        <dbReference type="ChEBI" id="CHEBI:15378"/>
        <dbReference type="ChEBI" id="CHEBI:16301"/>
        <dbReference type="ChEBI" id="CHEBI:28938"/>
        <dbReference type="ChEBI" id="CHEBI:57540"/>
        <dbReference type="ChEBI" id="CHEBI:57945"/>
        <dbReference type="EC" id="1.7.1.4"/>
    </reaction>
</comment>
<keyword evidence="23" id="KW-1133">Transmembrane helix</keyword>
<dbReference type="FunFam" id="1.10.10.1100:FF:000002">
    <property type="entry name" value="Nitrite reductase large subunit"/>
    <property type="match status" value="1"/>
</dbReference>
<keyword evidence="9" id="KW-0001">2Fe-2S</keyword>
<dbReference type="Pfam" id="PF00355">
    <property type="entry name" value="Rieske"/>
    <property type="match status" value="1"/>
</dbReference>
<evidence type="ECO:0000256" key="19">
    <source>
        <dbReference type="ARBA" id="ARBA00051413"/>
    </source>
</evidence>
<dbReference type="EC" id="1.7.1.4" evidence="20"/>
<evidence type="ECO:0000256" key="23">
    <source>
        <dbReference type="SAM" id="Phobius"/>
    </source>
</evidence>
<dbReference type="InterPro" id="IPR006067">
    <property type="entry name" value="NO2/SO3_Rdtase_4Fe4S_dom"/>
</dbReference>
<dbReference type="STRING" id="1306861.A0A4U6XG68"/>
<dbReference type="CDD" id="cd00067">
    <property type="entry name" value="GAL4"/>
    <property type="match status" value="1"/>
</dbReference>
<dbReference type="Gene3D" id="3.90.480.20">
    <property type="match status" value="1"/>
</dbReference>
<feature type="domain" description="Zn(2)-C6 fungal-type" evidence="24">
    <location>
        <begin position="1140"/>
        <end position="1169"/>
    </location>
</feature>
<dbReference type="InterPro" id="IPR036864">
    <property type="entry name" value="Zn2-C6_fun-type_DNA-bd_sf"/>
</dbReference>
<feature type="region of interest" description="Disordered" evidence="22">
    <location>
        <begin position="362"/>
        <end position="383"/>
    </location>
</feature>
<dbReference type="UniPathway" id="UPA00653"/>
<comment type="cofactor">
    <cofactor evidence="3">
        <name>FAD</name>
        <dbReference type="ChEBI" id="CHEBI:57692"/>
    </cofactor>
</comment>
<dbReference type="GO" id="GO:0042128">
    <property type="term" value="P:nitrate assimilation"/>
    <property type="evidence" value="ECO:0007669"/>
    <property type="project" value="UniProtKB-UniPathway"/>
</dbReference>
<evidence type="ECO:0000256" key="10">
    <source>
        <dbReference type="ARBA" id="ARBA00022723"/>
    </source>
</evidence>
<keyword evidence="12" id="KW-0560">Oxidoreductase</keyword>
<dbReference type="InterPro" id="IPR041854">
    <property type="entry name" value="BFD-like_2Fe2S-bd_dom_sf"/>
</dbReference>
<dbReference type="Pfam" id="PF04324">
    <property type="entry name" value="Fer2_BFD"/>
    <property type="match status" value="1"/>
</dbReference>
<dbReference type="Proteomes" id="UP000310108">
    <property type="component" value="Unassembled WGS sequence"/>
</dbReference>
<dbReference type="Gene3D" id="2.102.10.10">
    <property type="entry name" value="Rieske [2Fe-2S] iron-sulphur domain"/>
    <property type="match status" value="1"/>
</dbReference>
<dbReference type="InterPro" id="IPR036188">
    <property type="entry name" value="FAD/NAD-bd_sf"/>
</dbReference>
<dbReference type="SUPFAM" id="SSF57701">
    <property type="entry name" value="Zn2/Cys6 DNA-binding domain"/>
    <property type="match status" value="1"/>
</dbReference>
<dbReference type="GO" id="GO:0051537">
    <property type="term" value="F:2 iron, 2 sulfur cluster binding"/>
    <property type="evidence" value="ECO:0007669"/>
    <property type="project" value="UniProtKB-KW"/>
</dbReference>
<evidence type="ECO:0000256" key="12">
    <source>
        <dbReference type="ARBA" id="ARBA00023002"/>
    </source>
</evidence>
<keyword evidence="11" id="KW-0274">FAD</keyword>
<evidence type="ECO:0000256" key="2">
    <source>
        <dbReference type="ARBA" id="ARBA00001966"/>
    </source>
</evidence>
<dbReference type="InterPro" id="IPR005117">
    <property type="entry name" value="NiRdtase/SiRdtase_haem-b_fer"/>
</dbReference>
<evidence type="ECO:0000256" key="22">
    <source>
        <dbReference type="SAM" id="MobiDB-lite"/>
    </source>
</evidence>
<comment type="similarity">
    <text evidence="5">Belongs to the nitrite and sulfite reductase 4Fe-4S domain family.</text>
</comment>
<evidence type="ECO:0000256" key="21">
    <source>
        <dbReference type="ARBA" id="ARBA00070300"/>
    </source>
</evidence>
<keyword evidence="13" id="KW-0408">Iron</keyword>
<evidence type="ECO:0000256" key="11">
    <source>
        <dbReference type="ARBA" id="ARBA00022827"/>
    </source>
</evidence>
<feature type="transmembrane region" description="Helical" evidence="23">
    <location>
        <begin position="7"/>
        <end position="24"/>
    </location>
</feature>
<dbReference type="FunFam" id="3.30.413.10:FF:000007">
    <property type="entry name" value="Nitrite reductase [NAD(P)H] large subunit"/>
    <property type="match status" value="1"/>
</dbReference>
<keyword evidence="7" id="KW-0349">Heme</keyword>
<evidence type="ECO:0000256" key="3">
    <source>
        <dbReference type="ARBA" id="ARBA00001974"/>
    </source>
</evidence>
<dbReference type="Gene3D" id="3.50.50.60">
    <property type="entry name" value="FAD/NAD(P)-binding domain"/>
    <property type="match status" value="2"/>
</dbReference>
<protein>
    <recommendedName>
        <fullName evidence="21">Nitrite reductase [NAD(P)H]</fullName>
        <ecNumber evidence="20">1.7.1.4</ecNumber>
    </recommendedName>
</protein>
<comment type="pathway">
    <text evidence="4">Nitrogen metabolism; nitrate reduction (assimilation).</text>
</comment>
<keyword evidence="16" id="KW-0539">Nucleus</keyword>
<dbReference type="InterPro" id="IPR045854">
    <property type="entry name" value="NO2/SO3_Rdtase_4Fe4S_sf"/>
</dbReference>
<keyword evidence="6" id="KW-0004">4Fe-4S</keyword>
<dbReference type="PROSITE" id="PS00463">
    <property type="entry name" value="ZN2_CY6_FUNGAL_1"/>
    <property type="match status" value="1"/>
</dbReference>
<feature type="compositionally biased region" description="Low complexity" evidence="22">
    <location>
        <begin position="1188"/>
        <end position="1199"/>
    </location>
</feature>
<dbReference type="SMART" id="SM00066">
    <property type="entry name" value="GAL4"/>
    <property type="match status" value="1"/>
</dbReference>
<dbReference type="Pfam" id="PF11951">
    <property type="entry name" value="Fungal_trans_2"/>
    <property type="match status" value="1"/>
</dbReference>
<evidence type="ECO:0000259" key="25">
    <source>
        <dbReference type="PROSITE" id="PS51296"/>
    </source>
</evidence>
<dbReference type="InterPro" id="IPR012748">
    <property type="entry name" value="Rieske-like_NirD"/>
</dbReference>
<sequence length="1592" mass="175406">MAERKRLVVVGLGMVGIAFIEKMLKLDARTNEYTITVLGEEPHLAYNRVGLTSFFDHRKVENLYLNPEEWYHSTPQGSLGYHVNTKVTDIDSQSKTVTCSNGEVVPYDILVIATGSDAVLPKHTPGHDAKGVFVYRTIDDLINLIAFAAQRKGTVGAVVGGGLLGLEAAKAMMDLDCFDKVKLIERNRWVLSRQLDNDAGSMVVDQVRDLGLDVLLSKRVGQIEVTPENHVQGVVFEDGERMDCSTICFAIGVRPRDELARRAGIKCADRGGGIVVADDLSTSIPDIYAIGECASWQSQTFGLIAPGVEMADVLSFNLTQAKLHQPRAFKRPDLSTKLKLLGVDVASFGDFFADRDGPQYLPPKAARKAKKGDEQSTLETLTNGLPPAPVKALTYRDPFQNVYKKYIFTEDGKYLLGGMMIGDTKDYIKLVPIVKNMKELDMPPSQLILGAKKDGEDEGDDLTDDTQICSCHNVTKGDVVNSVKDGTCKTIGEVKSCTKAGTGCGGCMPLVTTIFNKTMLSMGNEVKNYLCAHFNYSRADLYNIVLVKRLQTLEEVMREAGNDPTSLGCEACKPTIGSIFASLWNRHVMDKPMHGLQETNDRFLGNIQRNGTYSVVPRVSAGEITPDKLIAIGNVASKYNLYTKITGGQRIDMFGAKKQDLLDIWRMLVEAGMESGHAYAKSLRTVKSCVGTTWCRYGVGDSVGMAVRLEERYKSIRAPHKIKGGVSGCVRECAEAQNKDFGLIATETGFNIFVAGNGGAKPKHSELLAKDVPPTEVIPIIDRYLMFYIRTADKLQRTARWLENLPGGIKYLQEVVLEDKLGICASLEAQMQELVDSFFDEWAEAIKNPAIAAKFKQFDNTDETVENMEVELDRDQARPVYWAPDSVKEGFKGLRERWSSTSWQPMLQASHFFGADDTPNGISATVKRGDTQLAVWRIRGRYYATQQMCPHKRQFVLSDGLIGEDLGADTCDDAKKPDSGCSTNGGDAKRSAPWISCPYHKRNFDLANGDCKNDAEVSIATFPVEERADGMVYLRLPPVEELDAALGTAKWMVRKGESGGSPFEQLDKKIKFKGLRAKKPGVRPMAPLKMQKPAQLLVGGGGCGSAPDCHPVTPGGDVAPSRTIMEKRTRRLGHKKSRNGCQRCKARRVKCDEERPCRKCVAHGVHCSLVDQAATSTSTSTNQSRPMTSLSTSTSKSPSTAPPPPPPPHAPTAPSKPAADRHPICPAAEGAHEAASETSLTPTAGRSSPSPHSGDPARDPRNDPAADPGDLSENWLQSLRLMYHYNTSTCHVLTKDSCTEKLWKTDVPEMACSHKFLMHGLLALSALHYASLHPQEQKKWDIISVHHHNLALRSFARRLNDINKDNCEAYFFLATLIFILSIYSVAHGTRLDRTVSLENVSQCFMLLHGIKGILDFQPIENWVQHGGPLGTLLRVAEVPPSEGCSSSPFQKRLDAITVLARQVRASFAEVINPQSVCVLALESLRRAHQICKSRDDVPEGIDKSGAAWAWAANLPPLFIEMIDNRHPTALIILAHYAALARLFEQGLNWLFTGWSDTVISLVEEALDDEWRPWIQWPKRSSTERIDVDDMEV</sequence>
<evidence type="ECO:0000256" key="13">
    <source>
        <dbReference type="ARBA" id="ARBA00023004"/>
    </source>
</evidence>
<dbReference type="GO" id="GO:0008270">
    <property type="term" value="F:zinc ion binding"/>
    <property type="evidence" value="ECO:0007669"/>
    <property type="project" value="InterPro"/>
</dbReference>
<keyword evidence="14" id="KW-0411">Iron-sulfur</keyword>
<keyword evidence="15" id="KW-0534">Nitrate assimilation</keyword>
<reference evidence="26 27" key="1">
    <citation type="journal article" date="2019" name="PLoS ONE">
        <title>Comparative genome analysis indicates high evolutionary potential of pathogenicity genes in Colletotrichum tanaceti.</title>
        <authorList>
            <person name="Lelwala R.V."/>
            <person name="Korhonen P.K."/>
            <person name="Young N.D."/>
            <person name="Scott J.B."/>
            <person name="Ades P.A."/>
            <person name="Gasser R.B."/>
            <person name="Taylor P.W.J."/>
        </authorList>
    </citation>
    <scope>NUCLEOTIDE SEQUENCE [LARGE SCALE GENOMIC DNA]</scope>
    <source>
        <strain evidence="26">BRIP57314</strain>
    </source>
</reference>
<dbReference type="PANTHER" id="PTHR43809">
    <property type="entry name" value="NITRITE REDUCTASE (NADH) LARGE SUBUNIT"/>
    <property type="match status" value="1"/>
</dbReference>
<dbReference type="SUPFAM" id="SSF56014">
    <property type="entry name" value="Nitrite and sulphite reductase 4Fe-4S domain-like"/>
    <property type="match status" value="1"/>
</dbReference>
<comment type="caution">
    <text evidence="26">The sequence shown here is derived from an EMBL/GenBank/DDBJ whole genome shotgun (WGS) entry which is preliminary data.</text>
</comment>
<evidence type="ECO:0000256" key="8">
    <source>
        <dbReference type="ARBA" id="ARBA00022630"/>
    </source>
</evidence>
<dbReference type="PROSITE" id="PS00365">
    <property type="entry name" value="NIR_SIR"/>
    <property type="match status" value="1"/>
</dbReference>
<feature type="compositionally biased region" description="Polar residues" evidence="22">
    <location>
        <begin position="1236"/>
        <end position="1251"/>
    </location>
</feature>
<accession>A0A4U6XG68</accession>
<evidence type="ECO:0000313" key="27">
    <source>
        <dbReference type="Proteomes" id="UP000310108"/>
    </source>
</evidence>
<keyword evidence="27" id="KW-1185">Reference proteome</keyword>
<dbReference type="SUPFAM" id="SSF50022">
    <property type="entry name" value="ISP domain"/>
    <property type="match status" value="1"/>
</dbReference>
<evidence type="ECO:0000256" key="7">
    <source>
        <dbReference type="ARBA" id="ARBA00022617"/>
    </source>
</evidence>
<dbReference type="InterPro" id="IPR021858">
    <property type="entry name" value="Fun_TF"/>
</dbReference>
<dbReference type="Pfam" id="PF01077">
    <property type="entry name" value="NIR_SIR"/>
    <property type="match status" value="1"/>
</dbReference>
<comment type="cofactor">
    <cofactor evidence="2">
        <name>[4Fe-4S] cluster</name>
        <dbReference type="ChEBI" id="CHEBI:49883"/>
    </cofactor>
</comment>
<dbReference type="Gene3D" id="4.10.240.10">
    <property type="entry name" value="Zn(2)-C6 fungal-type DNA-binding domain"/>
    <property type="match status" value="1"/>
</dbReference>
<dbReference type="PROSITE" id="PS50048">
    <property type="entry name" value="ZN2_CY6_FUNGAL_2"/>
    <property type="match status" value="1"/>
</dbReference>
<feature type="compositionally biased region" description="Pro residues" evidence="22">
    <location>
        <begin position="1200"/>
        <end position="1211"/>
    </location>
</feature>
<evidence type="ECO:0000256" key="4">
    <source>
        <dbReference type="ARBA" id="ARBA00005096"/>
    </source>
</evidence>
<organism evidence="26 27">
    <name type="scientific">Colletotrichum tanaceti</name>
    <dbReference type="NCBI Taxonomy" id="1306861"/>
    <lineage>
        <taxon>Eukaryota</taxon>
        <taxon>Fungi</taxon>
        <taxon>Dikarya</taxon>
        <taxon>Ascomycota</taxon>
        <taxon>Pezizomycotina</taxon>
        <taxon>Sordariomycetes</taxon>
        <taxon>Hypocreomycetidae</taxon>
        <taxon>Glomerellales</taxon>
        <taxon>Glomerellaceae</taxon>
        <taxon>Colletotrichum</taxon>
        <taxon>Colletotrichum destructivum species complex</taxon>
    </lineage>
</organism>
<dbReference type="InterPro" id="IPR023753">
    <property type="entry name" value="FAD/NAD-binding_dom"/>
</dbReference>
<dbReference type="SUPFAM" id="SSF55124">
    <property type="entry name" value="Nitrite/Sulfite reductase N-terminal domain-like"/>
    <property type="match status" value="1"/>
</dbReference>
<comment type="catalytic activity">
    <reaction evidence="19">
        <text>NH4(+) + 3 NADP(+) + 2 H2O = nitrite + 3 NADPH + 5 H(+)</text>
        <dbReference type="Rhea" id="RHEA:24632"/>
        <dbReference type="ChEBI" id="CHEBI:15377"/>
        <dbReference type="ChEBI" id="CHEBI:15378"/>
        <dbReference type="ChEBI" id="CHEBI:16301"/>
        <dbReference type="ChEBI" id="CHEBI:28938"/>
        <dbReference type="ChEBI" id="CHEBI:57783"/>
        <dbReference type="ChEBI" id="CHEBI:58349"/>
        <dbReference type="EC" id="1.7.1.4"/>
    </reaction>
</comment>
<dbReference type="Pfam" id="PF07992">
    <property type="entry name" value="Pyr_redox_2"/>
    <property type="match status" value="1"/>
</dbReference>
<evidence type="ECO:0000256" key="14">
    <source>
        <dbReference type="ARBA" id="ARBA00023014"/>
    </source>
</evidence>
<dbReference type="PROSITE" id="PS51296">
    <property type="entry name" value="RIESKE"/>
    <property type="match status" value="1"/>
</dbReference>
<dbReference type="OrthoDB" id="432169at2759"/>
<dbReference type="Gene3D" id="1.10.10.1100">
    <property type="entry name" value="BFD-like [2Fe-2S]-binding domain"/>
    <property type="match status" value="1"/>
</dbReference>
<dbReference type="GO" id="GO:0000981">
    <property type="term" value="F:DNA-binding transcription factor activity, RNA polymerase II-specific"/>
    <property type="evidence" value="ECO:0007669"/>
    <property type="project" value="InterPro"/>
</dbReference>
<dbReference type="InterPro" id="IPR006066">
    <property type="entry name" value="NO2/SO3_Rdtase_FeS/sirohaem_BS"/>
</dbReference>
<evidence type="ECO:0000256" key="5">
    <source>
        <dbReference type="ARBA" id="ARBA00010429"/>
    </source>
</evidence>
<evidence type="ECO:0000313" key="26">
    <source>
        <dbReference type="EMBL" id="TKW52977.1"/>
    </source>
</evidence>
<dbReference type="InterPro" id="IPR017941">
    <property type="entry name" value="Rieske_2Fe-2S"/>
</dbReference>
<dbReference type="CDD" id="cd03529">
    <property type="entry name" value="Rieske_NirD"/>
    <property type="match status" value="1"/>
</dbReference>
<proteinExistence type="inferred from homology"/>
<dbReference type="GO" id="GO:0051539">
    <property type="term" value="F:4 iron, 4 sulfur cluster binding"/>
    <property type="evidence" value="ECO:0007669"/>
    <property type="project" value="UniProtKB-KW"/>
</dbReference>
<evidence type="ECO:0000256" key="16">
    <source>
        <dbReference type="ARBA" id="ARBA00023242"/>
    </source>
</evidence>
<dbReference type="PANTHER" id="PTHR43809:SF1">
    <property type="entry name" value="NITRITE REDUCTASE (NADH) LARGE SUBUNIT"/>
    <property type="match status" value="1"/>
</dbReference>
<dbReference type="CDD" id="cd19943">
    <property type="entry name" value="NirB_Fer2_BFD-like_1"/>
    <property type="match status" value="1"/>
</dbReference>
<name>A0A4U6XG68_9PEZI</name>
<evidence type="ECO:0000259" key="24">
    <source>
        <dbReference type="PROSITE" id="PS50048"/>
    </source>
</evidence>
<dbReference type="GO" id="GO:0020037">
    <property type="term" value="F:heme binding"/>
    <property type="evidence" value="ECO:0007669"/>
    <property type="project" value="InterPro"/>
</dbReference>
<dbReference type="InterPro" id="IPR007419">
    <property type="entry name" value="BFD-like_2Fe2S-bd_dom"/>
</dbReference>
<keyword evidence="10" id="KW-0479">Metal-binding</keyword>
<dbReference type="PRINTS" id="PR00397">
    <property type="entry name" value="SIROHAEM"/>
</dbReference>
<keyword evidence="23" id="KW-0472">Membrane</keyword>
<keyword evidence="23" id="KW-0812">Transmembrane</keyword>
<dbReference type="InterPro" id="IPR001138">
    <property type="entry name" value="Zn2Cys6_DnaBD"/>
</dbReference>
<evidence type="ECO:0000256" key="1">
    <source>
        <dbReference type="ARBA" id="ARBA00001929"/>
    </source>
</evidence>
<dbReference type="Pfam" id="PF00172">
    <property type="entry name" value="Zn_clus"/>
    <property type="match status" value="1"/>
</dbReference>
<dbReference type="InterPro" id="IPR036136">
    <property type="entry name" value="Nit/Sulf_reduc_fer-like_dom_sf"/>
</dbReference>
<dbReference type="EMBL" id="PJEX01000212">
    <property type="protein sequence ID" value="TKW52977.1"/>
    <property type="molecule type" value="Genomic_DNA"/>
</dbReference>